<evidence type="ECO:0000313" key="4">
    <source>
        <dbReference type="EMBL" id="CAF1045962.1"/>
    </source>
</evidence>
<name>A0A813ZYR8_9BILA</name>
<sequence>MILLVMINEISASSFNQSKFCPTPAWNPFGITFTNETILGQYPFALFINTNNTIYTVNQEKKQILMWNNNSSNPNKVVNVNFDESLSIFVTNNGDIYYDSGDSNGRVDKLISNTNSSVNVMNVDSECSGLFIDINDTLYCSMIFDHKIVKRWLNDSEMITTTVAGTGISGYASNELSYPRGIFVDLNFDLYVADCDNNRIQLFKSGELNGITIVGRGSSNDIISLFCPSGIVLDADKNLFSVDQWNHRIIRSGSNHIQCIIGCSGQGSQSNQLSLPITLSFDIYGNIFILDHSNQRI</sequence>
<protein>
    <recommendedName>
        <fullName evidence="7">NHL repeat containing protein-like protein</fullName>
    </recommendedName>
</protein>
<dbReference type="Proteomes" id="UP000663832">
    <property type="component" value="Unassembled WGS sequence"/>
</dbReference>
<proteinExistence type="predicted"/>
<reference evidence="3" key="1">
    <citation type="submission" date="2021-02" db="EMBL/GenBank/DDBJ databases">
        <authorList>
            <person name="Nowell W R."/>
        </authorList>
    </citation>
    <scope>NUCLEOTIDE SEQUENCE</scope>
</reference>
<dbReference type="InterPro" id="IPR001258">
    <property type="entry name" value="NHL_repeat"/>
</dbReference>
<dbReference type="EMBL" id="CAJNOI010000038">
    <property type="protein sequence ID" value="CAF0904988.1"/>
    <property type="molecule type" value="Genomic_DNA"/>
</dbReference>
<dbReference type="AlphaFoldDB" id="A0A813ZYR8"/>
<dbReference type="InterPro" id="IPR011042">
    <property type="entry name" value="6-blade_b-propeller_TolB-like"/>
</dbReference>
<evidence type="ECO:0000256" key="2">
    <source>
        <dbReference type="PROSITE-ProRule" id="PRU00504"/>
    </source>
</evidence>
<dbReference type="EMBL" id="CAJNOM010000100">
    <property type="protein sequence ID" value="CAF1045962.1"/>
    <property type="molecule type" value="Genomic_DNA"/>
</dbReference>
<gene>
    <name evidence="3" type="ORF">BJG266_LOCUS10682</name>
    <name evidence="4" type="ORF">QVE165_LOCUS17338</name>
</gene>
<comment type="caution">
    <text evidence="3">The sequence shown here is derived from an EMBL/GenBank/DDBJ whole genome shotgun (WGS) entry which is preliminary data.</text>
</comment>
<dbReference type="OrthoDB" id="342730at2759"/>
<evidence type="ECO:0000256" key="1">
    <source>
        <dbReference type="ARBA" id="ARBA00022737"/>
    </source>
</evidence>
<keyword evidence="5" id="KW-1185">Reference proteome</keyword>
<dbReference type="Gene3D" id="2.120.10.30">
    <property type="entry name" value="TolB, C-terminal domain"/>
    <property type="match status" value="1"/>
</dbReference>
<evidence type="ECO:0000313" key="5">
    <source>
        <dbReference type="Proteomes" id="UP000663832"/>
    </source>
</evidence>
<feature type="repeat" description="NHL" evidence="2">
    <location>
        <begin position="175"/>
        <end position="206"/>
    </location>
</feature>
<dbReference type="PANTHER" id="PTHR24104">
    <property type="entry name" value="E3 UBIQUITIN-PROTEIN LIGASE NHLRC1-RELATED"/>
    <property type="match status" value="1"/>
</dbReference>
<dbReference type="PANTHER" id="PTHR24104:SF25">
    <property type="entry name" value="PROTEIN LIN-41"/>
    <property type="match status" value="1"/>
</dbReference>
<dbReference type="InterPro" id="IPR050952">
    <property type="entry name" value="TRIM-NHL_E3_ligases"/>
</dbReference>
<organism evidence="3 6">
    <name type="scientific">Adineta steineri</name>
    <dbReference type="NCBI Taxonomy" id="433720"/>
    <lineage>
        <taxon>Eukaryota</taxon>
        <taxon>Metazoa</taxon>
        <taxon>Spiralia</taxon>
        <taxon>Gnathifera</taxon>
        <taxon>Rotifera</taxon>
        <taxon>Eurotatoria</taxon>
        <taxon>Bdelloidea</taxon>
        <taxon>Adinetida</taxon>
        <taxon>Adinetidae</taxon>
        <taxon>Adineta</taxon>
    </lineage>
</organism>
<evidence type="ECO:0008006" key="7">
    <source>
        <dbReference type="Google" id="ProtNLM"/>
    </source>
</evidence>
<evidence type="ECO:0000313" key="3">
    <source>
        <dbReference type="EMBL" id="CAF0904988.1"/>
    </source>
</evidence>
<evidence type="ECO:0000313" key="6">
    <source>
        <dbReference type="Proteomes" id="UP000663877"/>
    </source>
</evidence>
<dbReference type="GO" id="GO:0008270">
    <property type="term" value="F:zinc ion binding"/>
    <property type="evidence" value="ECO:0007669"/>
    <property type="project" value="UniProtKB-KW"/>
</dbReference>
<dbReference type="PROSITE" id="PS51125">
    <property type="entry name" value="NHL"/>
    <property type="match status" value="1"/>
</dbReference>
<keyword evidence="1" id="KW-0677">Repeat</keyword>
<dbReference type="Proteomes" id="UP000663877">
    <property type="component" value="Unassembled WGS sequence"/>
</dbReference>
<dbReference type="CDD" id="cd05819">
    <property type="entry name" value="NHL"/>
    <property type="match status" value="1"/>
</dbReference>
<dbReference type="SUPFAM" id="SSF101898">
    <property type="entry name" value="NHL repeat"/>
    <property type="match status" value="1"/>
</dbReference>
<accession>A0A813ZYR8</accession>